<dbReference type="EMBL" id="LAZR01069079">
    <property type="protein sequence ID" value="KKK48402.1"/>
    <property type="molecule type" value="Genomic_DNA"/>
</dbReference>
<evidence type="ECO:0000256" key="1">
    <source>
        <dbReference type="SAM" id="Phobius"/>
    </source>
</evidence>
<comment type="caution">
    <text evidence="2">The sequence shown here is derived from an EMBL/GenBank/DDBJ whole genome shotgun (WGS) entry which is preliminary data.</text>
</comment>
<keyword evidence="1" id="KW-0472">Membrane</keyword>
<feature type="transmembrane region" description="Helical" evidence="1">
    <location>
        <begin position="48"/>
        <end position="73"/>
    </location>
</feature>
<dbReference type="AlphaFoldDB" id="A0A0F8VVR7"/>
<protein>
    <submittedName>
        <fullName evidence="2">Uncharacterized protein</fullName>
    </submittedName>
</protein>
<proteinExistence type="predicted"/>
<sequence>MSSPFSAEGLTCPGCGATDLHSVDDCCPHCGWKFSAPAQRGSSGANRVLMGVLIAMGLIGAVCLAAVIALFVICTATMNV</sequence>
<name>A0A0F8VVR7_9ZZZZ</name>
<gene>
    <name evidence="2" type="ORF">LCGC14_3145500</name>
</gene>
<evidence type="ECO:0000313" key="2">
    <source>
        <dbReference type="EMBL" id="KKK48402.1"/>
    </source>
</evidence>
<accession>A0A0F8VVR7</accession>
<organism evidence="2">
    <name type="scientific">marine sediment metagenome</name>
    <dbReference type="NCBI Taxonomy" id="412755"/>
    <lineage>
        <taxon>unclassified sequences</taxon>
        <taxon>metagenomes</taxon>
        <taxon>ecological metagenomes</taxon>
    </lineage>
</organism>
<reference evidence="2" key="1">
    <citation type="journal article" date="2015" name="Nature">
        <title>Complex archaea that bridge the gap between prokaryotes and eukaryotes.</title>
        <authorList>
            <person name="Spang A."/>
            <person name="Saw J.H."/>
            <person name="Jorgensen S.L."/>
            <person name="Zaremba-Niedzwiedzka K."/>
            <person name="Martijn J."/>
            <person name="Lind A.E."/>
            <person name="van Eijk R."/>
            <person name="Schleper C."/>
            <person name="Guy L."/>
            <person name="Ettema T.J."/>
        </authorList>
    </citation>
    <scope>NUCLEOTIDE SEQUENCE</scope>
</reference>
<keyword evidence="1" id="KW-1133">Transmembrane helix</keyword>
<keyword evidence="1" id="KW-0812">Transmembrane</keyword>